<evidence type="ECO:0000256" key="1">
    <source>
        <dbReference type="SAM" id="SignalP"/>
    </source>
</evidence>
<feature type="signal peptide" evidence="1">
    <location>
        <begin position="1"/>
        <end position="27"/>
    </location>
</feature>
<gene>
    <name evidence="2" type="ORF">CJ030_MR3G026479</name>
</gene>
<proteinExistence type="predicted"/>
<comment type="caution">
    <text evidence="2">The sequence shown here is derived from an EMBL/GenBank/DDBJ whole genome shotgun (WGS) entry which is preliminary data.</text>
</comment>
<organism evidence="2 3">
    <name type="scientific">Morella rubra</name>
    <name type="common">Chinese bayberry</name>
    <dbReference type="NCBI Taxonomy" id="262757"/>
    <lineage>
        <taxon>Eukaryota</taxon>
        <taxon>Viridiplantae</taxon>
        <taxon>Streptophyta</taxon>
        <taxon>Embryophyta</taxon>
        <taxon>Tracheophyta</taxon>
        <taxon>Spermatophyta</taxon>
        <taxon>Magnoliopsida</taxon>
        <taxon>eudicotyledons</taxon>
        <taxon>Gunneridae</taxon>
        <taxon>Pentapetalae</taxon>
        <taxon>rosids</taxon>
        <taxon>fabids</taxon>
        <taxon>Fagales</taxon>
        <taxon>Myricaceae</taxon>
        <taxon>Morella</taxon>
    </lineage>
</organism>
<name>A0A6A1W028_9ROSI</name>
<dbReference type="PANTHER" id="PTHR36312:SF3">
    <property type="entry name" value="THIONIN-LIKE PROTEIN 2"/>
    <property type="match status" value="1"/>
</dbReference>
<protein>
    <submittedName>
        <fullName evidence="2">Protein TAP1</fullName>
    </submittedName>
</protein>
<keyword evidence="3" id="KW-1185">Reference proteome</keyword>
<dbReference type="AlphaFoldDB" id="A0A6A1W028"/>
<evidence type="ECO:0000313" key="3">
    <source>
        <dbReference type="Proteomes" id="UP000516437"/>
    </source>
</evidence>
<reference evidence="2 3" key="1">
    <citation type="journal article" date="2019" name="Plant Biotechnol. J.">
        <title>The red bayberry genome and genetic basis of sex determination.</title>
        <authorList>
            <person name="Jia H.M."/>
            <person name="Jia H.J."/>
            <person name="Cai Q.L."/>
            <person name="Wang Y."/>
            <person name="Zhao H.B."/>
            <person name="Yang W.F."/>
            <person name="Wang G.Y."/>
            <person name="Li Y.H."/>
            <person name="Zhan D.L."/>
            <person name="Shen Y.T."/>
            <person name="Niu Q.F."/>
            <person name="Chang L."/>
            <person name="Qiu J."/>
            <person name="Zhao L."/>
            <person name="Xie H.B."/>
            <person name="Fu W.Y."/>
            <person name="Jin J."/>
            <person name="Li X.W."/>
            <person name="Jiao Y."/>
            <person name="Zhou C.C."/>
            <person name="Tu T."/>
            <person name="Chai C.Y."/>
            <person name="Gao J.L."/>
            <person name="Fan L.J."/>
            <person name="van de Weg E."/>
            <person name="Wang J.Y."/>
            <person name="Gao Z.S."/>
        </authorList>
    </citation>
    <scope>NUCLEOTIDE SEQUENCE [LARGE SCALE GENOMIC DNA]</scope>
    <source>
        <tissue evidence="2">Leaves</tissue>
    </source>
</reference>
<dbReference type="OrthoDB" id="1488926at2759"/>
<dbReference type="Proteomes" id="UP000516437">
    <property type="component" value="Chromosome 3"/>
</dbReference>
<dbReference type="InterPro" id="IPR038975">
    <property type="entry name" value="THNL"/>
</dbReference>
<keyword evidence="1" id="KW-0732">Signal</keyword>
<accession>A0A6A1W028</accession>
<dbReference type="EMBL" id="RXIC02000021">
    <property type="protein sequence ID" value="KAB1218599.1"/>
    <property type="molecule type" value="Genomic_DNA"/>
</dbReference>
<sequence>MKGQNANGIGAIAMLVTILLLTGQATATFELCFAACYVECVIGIDKIPSGVPKKFLPCAWKCAKNCLIRSASNNAAYYCNIGCAMDSCADFYDDVAKIESCAGNCSKNHCAVNQ</sequence>
<dbReference type="PANTHER" id="PTHR36312">
    <property type="entry name" value="THIONIN-LIKE PROTEIN 1"/>
    <property type="match status" value="1"/>
</dbReference>
<feature type="chain" id="PRO_5025525451" evidence="1">
    <location>
        <begin position="28"/>
        <end position="114"/>
    </location>
</feature>
<evidence type="ECO:0000313" key="2">
    <source>
        <dbReference type="EMBL" id="KAB1218599.1"/>
    </source>
</evidence>